<organism evidence="3 4">
    <name type="scientific">Enterococcus phage GVEsP-1</name>
    <dbReference type="NCBI Taxonomy" id="2859564"/>
    <lineage>
        <taxon>Viruses</taxon>
        <taxon>Duplodnaviria</taxon>
        <taxon>Heunggongvirae</taxon>
        <taxon>Uroviricota</taxon>
        <taxon>Caudoviricetes</taxon>
        <taxon>Herelleviridae</taxon>
        <taxon>Brockvirinae</taxon>
        <taxon>Schiekvirus</taxon>
        <taxon>Schiekvirus Gvesp1</taxon>
        <taxon>Schiekvirus EfV12</taxon>
    </lineage>
</organism>
<protein>
    <submittedName>
        <fullName evidence="3">HNH homing endonuclease</fullName>
    </submittedName>
</protein>
<dbReference type="Proteomes" id="UP000828190">
    <property type="component" value="Segment"/>
</dbReference>
<reference evidence="3 4" key="1">
    <citation type="journal article" date="2022" name="Viruses">
        <title>Two Novel Lytic Bacteriophages Infecting Enterococcus spp. Are Promising Candidates for Targeted Antibacterial Therapy.</title>
        <authorList>
            <person name="Tkachev P.V."/>
            <person name="Pchelin I.M."/>
            <person name="Azarov D.V."/>
            <person name="Gorshkov A.N."/>
            <person name="Shamova O.V."/>
            <person name="Dmitriev A.V."/>
            <person name="Goncharov A.E."/>
        </authorList>
    </citation>
    <scope>NUCLEOTIDE SEQUENCE [LARGE SCALE GENOMIC DNA]</scope>
</reference>
<evidence type="ECO:0000259" key="2">
    <source>
        <dbReference type="Pfam" id="PF13392"/>
    </source>
</evidence>
<feature type="domain" description="NUMOD4" evidence="1">
    <location>
        <begin position="5"/>
        <end position="61"/>
    </location>
</feature>
<keyword evidence="4" id="KW-1185">Reference proteome</keyword>
<dbReference type="InterPro" id="IPR036388">
    <property type="entry name" value="WH-like_DNA-bd_sf"/>
</dbReference>
<dbReference type="InterPro" id="IPR010902">
    <property type="entry name" value="NUMOD4"/>
</dbReference>
<dbReference type="InterPro" id="IPR044925">
    <property type="entry name" value="His-Me_finger_sf"/>
</dbReference>
<keyword evidence="3" id="KW-0378">Hydrolase</keyword>
<keyword evidence="3" id="KW-0540">Nuclease</keyword>
<keyword evidence="3" id="KW-0255">Endonuclease</keyword>
<accession>A0ABX8WTK4</accession>
<dbReference type="Gene3D" id="3.90.75.20">
    <property type="match status" value="1"/>
</dbReference>
<feature type="domain" description="HNH nuclease" evidence="2">
    <location>
        <begin position="70"/>
        <end position="114"/>
    </location>
</feature>
<proteinExistence type="predicted"/>
<dbReference type="EMBL" id="MZ333462">
    <property type="protein sequence ID" value="QYS24594.1"/>
    <property type="molecule type" value="Genomic_DNA"/>
</dbReference>
<sequence length="212" mass="24078">MTSQEIWKPIEGFDGYYEVSSEGNVRSVTRAVTRGNHKLIKKSKLLSPNRLTSGYLGVHLYKEGKRTIHLIHRLVAQAFIDNPENLPEINHKNEDKLDNRAINLEWCSRSYNAMYGTKMERTRATSRKNNKLGKAIVGTPVNGGTPIYFKSLSEAGRAGFTHQVISAICTGRKGKQHRGYYWKFATDKDKPLFENVVTMQKTEGNSFLVENK</sequence>
<dbReference type="Pfam" id="PF13392">
    <property type="entry name" value="HNH_3"/>
    <property type="match status" value="1"/>
</dbReference>
<dbReference type="InterPro" id="IPR003615">
    <property type="entry name" value="HNH_nuc"/>
</dbReference>
<dbReference type="GO" id="GO:0004519">
    <property type="term" value="F:endonuclease activity"/>
    <property type="evidence" value="ECO:0007669"/>
    <property type="project" value="UniProtKB-KW"/>
</dbReference>
<evidence type="ECO:0000259" key="1">
    <source>
        <dbReference type="Pfam" id="PF07463"/>
    </source>
</evidence>
<name>A0ABX8WTK4_9CAUD</name>
<dbReference type="Pfam" id="PF07463">
    <property type="entry name" value="NUMOD4"/>
    <property type="match status" value="1"/>
</dbReference>
<dbReference type="SUPFAM" id="SSF54060">
    <property type="entry name" value="His-Me finger endonucleases"/>
    <property type="match status" value="1"/>
</dbReference>
<dbReference type="Gene3D" id="1.10.10.10">
    <property type="entry name" value="Winged helix-like DNA-binding domain superfamily/Winged helix DNA-binding domain"/>
    <property type="match status" value="1"/>
</dbReference>
<evidence type="ECO:0000313" key="3">
    <source>
        <dbReference type="EMBL" id="QYS24594.1"/>
    </source>
</evidence>
<evidence type="ECO:0000313" key="4">
    <source>
        <dbReference type="Proteomes" id="UP000828190"/>
    </source>
</evidence>